<dbReference type="EMBL" id="DS113616">
    <property type="protein sequence ID" value="EAY00042.1"/>
    <property type="molecule type" value="Genomic_DNA"/>
</dbReference>
<keyword evidence="3" id="KW-1185">Reference proteome</keyword>
<accession>A2F4X7</accession>
<feature type="transmembrane region" description="Helical" evidence="1">
    <location>
        <begin position="112"/>
        <end position="129"/>
    </location>
</feature>
<dbReference type="VEuPathDB" id="TrichDB:TVAGG3_1069880"/>
<feature type="transmembrane region" description="Helical" evidence="1">
    <location>
        <begin position="136"/>
        <end position="157"/>
    </location>
</feature>
<dbReference type="RefSeq" id="XP_001312971.1">
    <property type="nucleotide sequence ID" value="XM_001312970.1"/>
</dbReference>
<dbReference type="KEGG" id="tva:4757857"/>
<name>A2F4X7_TRIV3</name>
<evidence type="ECO:0000313" key="2">
    <source>
        <dbReference type="EMBL" id="EAY00042.1"/>
    </source>
</evidence>
<gene>
    <name evidence="2" type="ORF">TVAG_345900</name>
</gene>
<dbReference type="VEuPathDB" id="TrichDB:TVAG_345900"/>
<organism evidence="2 3">
    <name type="scientific">Trichomonas vaginalis (strain ATCC PRA-98 / G3)</name>
    <dbReference type="NCBI Taxonomy" id="412133"/>
    <lineage>
        <taxon>Eukaryota</taxon>
        <taxon>Metamonada</taxon>
        <taxon>Parabasalia</taxon>
        <taxon>Trichomonadida</taxon>
        <taxon>Trichomonadidae</taxon>
        <taxon>Trichomonas</taxon>
    </lineage>
</organism>
<sequence>MFVKFLLFLVIFYVAIKVLRIVAVRNAEKILKNLFKEEFHLMPGSSLFSIQSLVGKGEYLDITLKNMEFHFNISSLFGLSNTPIIDLRFDYLYINIHKIVITKESEHKPVTFEAWAMINLLLMLILNIFRKFQVNFNNFIISYMGYSFSFQEFLILFKKHHKSIEFSINILNIILRQKEILLRVPLLKFDVYLTSFTLKSLVSSLLNDLKVKIPTLELELNSGMLDLKVSQITATSLSNNYADFTIALAPIKSIAPATSSMIKNLHATVNSVEITPENVKVGGISVHENAEEIISIPSIELNDKDLIIPTIKADLSTPLIIDLVSFVPLLPKKPLDPWNPDEIKIPINVRLMDASVRFNLSDEHVFDFEVTKVFTSRITNSVIISKADMFPVVNNKRIHMVSASKVKILLFNENHFKIGCKSATVNLYCDFNFLNYIKSAALVLKYVVNTLKGPNHKVNPEEPPTPFDIQAKVKYVVFNMMKRPLIDTIERSNESKRVAMEGLLLRQHKATQIIRASGVNHINLENFETKSKELLWKLFRQTVDIAESEDRYLWAEISNVNFHFDGLKFKNVESTFRALENIYPTANFSEIGIMDGGYMSATVETIDAYISRFGKIAHIKNFTGNGFLIIAPPNYNKTHQLVNYVITFANKSIQIEIPDCADAPAIAMKGTAHINTVESYISSPMLEFINDIDFAISDAFYKIPKHKDILGFDALRLIFHCMGAISIDHIVLQAHDFAHPYFKTPNLEVTIPGVNFGYNGDAFNIEMGSIVVDYLGEGFPQRFLKLPPSKILMRFASVNAKGTKNTTAPLFFNIDTTRLLDYKYDPFEKYRTSSFSFEFDVDFTITNEMGTFNFDYVQPLIDSYAKNLNLFPIAVKFTEKPNYYMQFSKAAANVKFPQFSITMLKRDISIVLLPFQTELGVTLEKVPKFDIFLPKIDAIFTQFGLNAGVLTVQGVLMRLEDKEMNLTVDQITCDIRPTVLTSLLQLKLDVPKAKEENPIKVPKKIDLSNVDEFSRVSNKTQFNIKKVILHLLLEESHFPPTAEFTNFSFGILVNNNNEGVMLLEFEQFLICTSPFMDHPLMQSNNLRLFFAVDEQNVSLFLQMNGSAECSLCPQDFHVIMPQVKMLLPTAMALSRGSANNKQKDKQQLPIALSLVLSIEHSIIFNMMKSDNSTLCMMIATGLDFTHIKGQDGSEDTKFKLTNLQVTDETTKDGFHEVFNSIPSDKEQFKMTILKRKDTMKCPVYNAISFQMQPFVLRISLRFIDDLIKLYPSMSDFNIFDFDQQEFSEAEKEREKGDKGKSLILTAPVDENSDQILGFYRKIVIEPFGASMSYQGYPESFIHELHDWQVNISKIELQDLFGTKEQLRKIVLRELKWVLIKTLTKMALRMK</sequence>
<keyword evidence="1" id="KW-1133">Transmembrane helix</keyword>
<dbReference type="Proteomes" id="UP000001542">
    <property type="component" value="Unassembled WGS sequence"/>
</dbReference>
<proteinExistence type="predicted"/>
<reference evidence="2" key="1">
    <citation type="submission" date="2006-10" db="EMBL/GenBank/DDBJ databases">
        <authorList>
            <person name="Amadeo P."/>
            <person name="Zhao Q."/>
            <person name="Wortman J."/>
            <person name="Fraser-Liggett C."/>
            <person name="Carlton J."/>
        </authorList>
    </citation>
    <scope>NUCLEOTIDE SEQUENCE</scope>
    <source>
        <strain evidence="2">G3</strain>
    </source>
</reference>
<keyword evidence="1" id="KW-0812">Transmembrane</keyword>
<dbReference type="InParanoid" id="A2F4X7"/>
<protein>
    <submittedName>
        <fullName evidence="2">Uncharacterized protein</fullName>
    </submittedName>
</protein>
<dbReference type="OrthoDB" id="10635266at2759"/>
<keyword evidence="1" id="KW-0472">Membrane</keyword>
<reference evidence="2" key="2">
    <citation type="journal article" date="2007" name="Science">
        <title>Draft genome sequence of the sexually transmitted pathogen Trichomonas vaginalis.</title>
        <authorList>
            <person name="Carlton J.M."/>
            <person name="Hirt R.P."/>
            <person name="Silva J.C."/>
            <person name="Delcher A.L."/>
            <person name="Schatz M."/>
            <person name="Zhao Q."/>
            <person name="Wortman J.R."/>
            <person name="Bidwell S.L."/>
            <person name="Alsmark U.C.M."/>
            <person name="Besteiro S."/>
            <person name="Sicheritz-Ponten T."/>
            <person name="Noel C.J."/>
            <person name="Dacks J.B."/>
            <person name="Foster P.G."/>
            <person name="Simillion C."/>
            <person name="Van de Peer Y."/>
            <person name="Miranda-Saavedra D."/>
            <person name="Barton G.J."/>
            <person name="Westrop G.D."/>
            <person name="Mueller S."/>
            <person name="Dessi D."/>
            <person name="Fiori P.L."/>
            <person name="Ren Q."/>
            <person name="Paulsen I."/>
            <person name="Zhang H."/>
            <person name="Bastida-Corcuera F.D."/>
            <person name="Simoes-Barbosa A."/>
            <person name="Brown M.T."/>
            <person name="Hayes R.D."/>
            <person name="Mukherjee M."/>
            <person name="Okumura C.Y."/>
            <person name="Schneider R."/>
            <person name="Smith A.J."/>
            <person name="Vanacova S."/>
            <person name="Villalvazo M."/>
            <person name="Haas B.J."/>
            <person name="Pertea M."/>
            <person name="Feldblyum T.V."/>
            <person name="Utterback T.R."/>
            <person name="Shu C.L."/>
            <person name="Osoegawa K."/>
            <person name="de Jong P.J."/>
            <person name="Hrdy I."/>
            <person name="Horvathova L."/>
            <person name="Zubacova Z."/>
            <person name="Dolezal P."/>
            <person name="Malik S.B."/>
            <person name="Logsdon J.M. Jr."/>
            <person name="Henze K."/>
            <person name="Gupta A."/>
            <person name="Wang C.C."/>
            <person name="Dunne R.L."/>
            <person name="Upcroft J.A."/>
            <person name="Upcroft P."/>
            <person name="White O."/>
            <person name="Salzberg S.L."/>
            <person name="Tang P."/>
            <person name="Chiu C.-H."/>
            <person name="Lee Y.-S."/>
            <person name="Embley T.M."/>
            <person name="Coombs G.H."/>
            <person name="Mottram J.C."/>
            <person name="Tachezy J."/>
            <person name="Fraser-Liggett C.M."/>
            <person name="Johnson P.J."/>
        </authorList>
    </citation>
    <scope>NUCLEOTIDE SEQUENCE [LARGE SCALE GENOMIC DNA]</scope>
    <source>
        <strain evidence="2">G3</strain>
    </source>
</reference>
<evidence type="ECO:0000313" key="3">
    <source>
        <dbReference type="Proteomes" id="UP000001542"/>
    </source>
</evidence>
<dbReference type="SMR" id="A2F4X7"/>
<evidence type="ECO:0000256" key="1">
    <source>
        <dbReference type="SAM" id="Phobius"/>
    </source>
</evidence>